<dbReference type="Pfam" id="PF02513">
    <property type="entry name" value="Spin-Ssty"/>
    <property type="match status" value="1"/>
</dbReference>
<gene>
    <name evidence="3" type="ORF">DPMN_155208</name>
</gene>
<dbReference type="InterPro" id="IPR042567">
    <property type="entry name" value="SPIN/Ssty_sf"/>
</dbReference>
<feature type="region of interest" description="Disordered" evidence="2">
    <location>
        <begin position="40"/>
        <end position="60"/>
    </location>
</feature>
<proteinExistence type="inferred from homology"/>
<sequence length="100" mass="11522">MEDYIYDSDQDLFETPPALLADTLPPAQDFLFYFEETSELDLSDSNTPVGQSSPPPQDRKIISQVPGYPSWYNVKYVREPAIYSYKLMDDCMEKNLTIVL</sequence>
<dbReference type="GO" id="GO:0007276">
    <property type="term" value="P:gamete generation"/>
    <property type="evidence" value="ECO:0007669"/>
    <property type="project" value="InterPro"/>
</dbReference>
<evidence type="ECO:0000256" key="1">
    <source>
        <dbReference type="ARBA" id="ARBA00009467"/>
    </source>
</evidence>
<dbReference type="Proteomes" id="UP000828390">
    <property type="component" value="Unassembled WGS sequence"/>
</dbReference>
<dbReference type="InterPro" id="IPR003671">
    <property type="entry name" value="SPIN/Ssty"/>
</dbReference>
<evidence type="ECO:0000313" key="3">
    <source>
        <dbReference type="EMBL" id="KAH3801554.1"/>
    </source>
</evidence>
<reference evidence="3" key="1">
    <citation type="journal article" date="2019" name="bioRxiv">
        <title>The Genome of the Zebra Mussel, Dreissena polymorpha: A Resource for Invasive Species Research.</title>
        <authorList>
            <person name="McCartney M.A."/>
            <person name="Auch B."/>
            <person name="Kono T."/>
            <person name="Mallez S."/>
            <person name="Zhang Y."/>
            <person name="Obille A."/>
            <person name="Becker A."/>
            <person name="Abrahante J.E."/>
            <person name="Garbe J."/>
            <person name="Badalamenti J.P."/>
            <person name="Herman A."/>
            <person name="Mangelson H."/>
            <person name="Liachko I."/>
            <person name="Sullivan S."/>
            <person name="Sone E.D."/>
            <person name="Koren S."/>
            <person name="Silverstein K.A.T."/>
            <person name="Beckman K.B."/>
            <person name="Gohl D.M."/>
        </authorList>
    </citation>
    <scope>NUCLEOTIDE SEQUENCE</scope>
    <source>
        <strain evidence="3">Duluth1</strain>
        <tissue evidence="3">Whole animal</tissue>
    </source>
</reference>
<comment type="caution">
    <text evidence="3">The sequence shown here is derived from an EMBL/GenBank/DDBJ whole genome shotgun (WGS) entry which is preliminary data.</text>
</comment>
<feature type="compositionally biased region" description="Polar residues" evidence="2">
    <location>
        <begin position="43"/>
        <end position="52"/>
    </location>
</feature>
<protein>
    <submittedName>
        <fullName evidence="3">Uncharacterized protein</fullName>
    </submittedName>
</protein>
<evidence type="ECO:0000313" key="4">
    <source>
        <dbReference type="Proteomes" id="UP000828390"/>
    </source>
</evidence>
<reference evidence="3" key="2">
    <citation type="submission" date="2020-11" db="EMBL/GenBank/DDBJ databases">
        <authorList>
            <person name="McCartney M.A."/>
            <person name="Auch B."/>
            <person name="Kono T."/>
            <person name="Mallez S."/>
            <person name="Becker A."/>
            <person name="Gohl D.M."/>
            <person name="Silverstein K.A.T."/>
            <person name="Koren S."/>
            <person name="Bechman K.B."/>
            <person name="Herman A."/>
            <person name="Abrahante J.E."/>
            <person name="Garbe J."/>
        </authorList>
    </citation>
    <scope>NUCLEOTIDE SEQUENCE</scope>
    <source>
        <strain evidence="3">Duluth1</strain>
        <tissue evidence="3">Whole animal</tissue>
    </source>
</reference>
<accession>A0A9D4FPY2</accession>
<comment type="similarity">
    <text evidence="1">Belongs to the SPIN/STSY family.</text>
</comment>
<organism evidence="3 4">
    <name type="scientific">Dreissena polymorpha</name>
    <name type="common">Zebra mussel</name>
    <name type="synonym">Mytilus polymorpha</name>
    <dbReference type="NCBI Taxonomy" id="45954"/>
    <lineage>
        <taxon>Eukaryota</taxon>
        <taxon>Metazoa</taxon>
        <taxon>Spiralia</taxon>
        <taxon>Lophotrochozoa</taxon>
        <taxon>Mollusca</taxon>
        <taxon>Bivalvia</taxon>
        <taxon>Autobranchia</taxon>
        <taxon>Heteroconchia</taxon>
        <taxon>Euheterodonta</taxon>
        <taxon>Imparidentia</taxon>
        <taxon>Neoheterodontei</taxon>
        <taxon>Myida</taxon>
        <taxon>Dreissenoidea</taxon>
        <taxon>Dreissenidae</taxon>
        <taxon>Dreissena</taxon>
    </lineage>
</organism>
<name>A0A9D4FPY2_DREPO</name>
<keyword evidence="4" id="KW-1185">Reference proteome</keyword>
<dbReference type="Gene3D" id="2.80.10.70">
    <property type="entry name" value="Spindlin/Ssty"/>
    <property type="match status" value="1"/>
</dbReference>
<dbReference type="EMBL" id="JAIWYP010000007">
    <property type="protein sequence ID" value="KAH3801554.1"/>
    <property type="molecule type" value="Genomic_DNA"/>
</dbReference>
<dbReference type="AlphaFoldDB" id="A0A9D4FPY2"/>
<evidence type="ECO:0000256" key="2">
    <source>
        <dbReference type="SAM" id="MobiDB-lite"/>
    </source>
</evidence>